<dbReference type="STRING" id="315358.SERIO_v1c11860"/>
<proteinExistence type="inferred from homology"/>
<accession>A0A0H3XJH1</accession>
<evidence type="ECO:0000256" key="6">
    <source>
        <dbReference type="ARBA" id="ARBA00022801"/>
    </source>
</evidence>
<dbReference type="PANTHER" id="PTHR11264">
    <property type="entry name" value="URACIL-DNA GLYCOSYLASE"/>
    <property type="match status" value="1"/>
</dbReference>
<dbReference type="NCBIfam" id="NF003589">
    <property type="entry name" value="PRK05254.1-2"/>
    <property type="match status" value="1"/>
</dbReference>
<dbReference type="Pfam" id="PF03167">
    <property type="entry name" value="UDG"/>
    <property type="match status" value="1"/>
</dbReference>
<dbReference type="NCBIfam" id="NF003588">
    <property type="entry name" value="PRK05254.1-1"/>
    <property type="match status" value="1"/>
</dbReference>
<dbReference type="PATRIC" id="fig|743698.3.peg.1198"/>
<organism evidence="12 13">
    <name type="scientific">Spiroplasma eriocheiris</name>
    <dbReference type="NCBI Taxonomy" id="315358"/>
    <lineage>
        <taxon>Bacteria</taxon>
        <taxon>Bacillati</taxon>
        <taxon>Mycoplasmatota</taxon>
        <taxon>Mollicutes</taxon>
        <taxon>Entomoplasmatales</taxon>
        <taxon>Spiroplasmataceae</taxon>
        <taxon>Spiroplasma</taxon>
    </lineage>
</organism>
<sequence length="220" mass="25686">MWLKYLSEWKPFFEQESKKPYFIKLVSTIQKEYQTKTCYPAQENILALFNTITPSKIKVVIIGQDPYHNKGQANGLSFSVNDGVKLPPSLVNIFKELQKDLNIDHFQSGNLIGWVKQGVFLYNTICTVVEKSPLSHKDIGWLEFSTNLLIYLNEIRDDIIYVLWGSYAQSFAPYIKNKDNIIKGAHPSPFSYHLFKDQHFFQQINELLIKNKKKSIDWKM</sequence>
<evidence type="ECO:0000256" key="9">
    <source>
        <dbReference type="PROSITE-ProRule" id="PRU10072"/>
    </source>
</evidence>
<reference evidence="12 13" key="1">
    <citation type="journal article" date="2015" name="Genome Biol. Evol.">
        <title>Found and Lost: The Fates of Horizontally Acquired Genes in Arthropod-Symbiotic Spiroplasma.</title>
        <authorList>
            <person name="Lo W.S."/>
            <person name="Gasparich G.E."/>
            <person name="Kuo C.H."/>
        </authorList>
    </citation>
    <scope>NUCLEOTIDE SEQUENCE [LARGE SCALE GENOMIC DNA]</scope>
    <source>
        <strain evidence="13">TDA-040725-5</strain>
    </source>
</reference>
<dbReference type="EMBL" id="CP011856">
    <property type="protein sequence ID" value="AKM54735.1"/>
    <property type="molecule type" value="Genomic_DNA"/>
</dbReference>
<evidence type="ECO:0000256" key="8">
    <source>
        <dbReference type="HAMAP-Rule" id="MF_00148"/>
    </source>
</evidence>
<dbReference type="InterPro" id="IPR005122">
    <property type="entry name" value="Uracil-DNA_glycosylase-like"/>
</dbReference>
<dbReference type="RefSeq" id="WP_047791915.1">
    <property type="nucleotide sequence ID" value="NZ_CP011856.1"/>
</dbReference>
<evidence type="ECO:0000256" key="7">
    <source>
        <dbReference type="ARBA" id="ARBA00023204"/>
    </source>
</evidence>
<comment type="catalytic activity">
    <reaction evidence="1 8 10">
        <text>Hydrolyzes single-stranded DNA or mismatched double-stranded DNA and polynucleotides, releasing free uracil.</text>
        <dbReference type="EC" id="3.2.2.27"/>
    </reaction>
</comment>
<dbReference type="SMART" id="SM00987">
    <property type="entry name" value="UreE_C"/>
    <property type="match status" value="1"/>
</dbReference>
<dbReference type="PROSITE" id="PS00130">
    <property type="entry name" value="U_DNA_GLYCOSYLASE"/>
    <property type="match status" value="1"/>
</dbReference>
<keyword evidence="6 8" id="KW-0378">Hydrolase</keyword>
<gene>
    <name evidence="8 12" type="primary">ung</name>
    <name evidence="12" type="ORF">SERIO_v1c11860</name>
</gene>
<evidence type="ECO:0000313" key="12">
    <source>
        <dbReference type="EMBL" id="AKM54735.1"/>
    </source>
</evidence>
<dbReference type="HAMAP" id="MF_00148">
    <property type="entry name" value="UDG"/>
    <property type="match status" value="1"/>
</dbReference>
<dbReference type="InterPro" id="IPR036895">
    <property type="entry name" value="Uracil-DNA_glycosylase-like_sf"/>
</dbReference>
<evidence type="ECO:0000256" key="5">
    <source>
        <dbReference type="ARBA" id="ARBA00022763"/>
    </source>
</evidence>
<feature type="domain" description="Uracil-DNA glycosylase-like" evidence="11">
    <location>
        <begin position="49"/>
        <end position="208"/>
    </location>
</feature>
<protein>
    <recommendedName>
        <fullName evidence="4 8">Uracil-DNA glycosylase</fullName>
        <shortName evidence="8">UDG</shortName>
        <ecNumber evidence="4 8">3.2.2.27</ecNumber>
    </recommendedName>
</protein>
<dbReference type="EC" id="3.2.2.27" evidence="4 8"/>
<keyword evidence="7 8" id="KW-0234">DNA repair</keyword>
<keyword evidence="13" id="KW-1185">Reference proteome</keyword>
<dbReference type="Proteomes" id="UP000035661">
    <property type="component" value="Chromosome"/>
</dbReference>
<dbReference type="SUPFAM" id="SSF52141">
    <property type="entry name" value="Uracil-DNA glycosylase-like"/>
    <property type="match status" value="1"/>
</dbReference>
<comment type="subcellular location">
    <subcellularLocation>
        <location evidence="8">Cytoplasm</location>
    </subcellularLocation>
</comment>
<dbReference type="SMART" id="SM00986">
    <property type="entry name" value="UDG"/>
    <property type="match status" value="1"/>
</dbReference>
<dbReference type="NCBIfam" id="TIGR00628">
    <property type="entry name" value="ung"/>
    <property type="match status" value="1"/>
</dbReference>
<dbReference type="CDD" id="cd10027">
    <property type="entry name" value="UDG-F1-like"/>
    <property type="match status" value="1"/>
</dbReference>
<evidence type="ECO:0000256" key="10">
    <source>
        <dbReference type="RuleBase" id="RU003780"/>
    </source>
</evidence>
<feature type="active site" description="Proton acceptor" evidence="8 9">
    <location>
        <position position="65"/>
    </location>
</feature>
<dbReference type="InterPro" id="IPR002043">
    <property type="entry name" value="UDG_fam1"/>
</dbReference>
<dbReference type="GO" id="GO:0004844">
    <property type="term" value="F:uracil DNA N-glycosylase activity"/>
    <property type="evidence" value="ECO:0007669"/>
    <property type="project" value="UniProtKB-UniRule"/>
</dbReference>
<reference evidence="13" key="2">
    <citation type="submission" date="2015-06" db="EMBL/GenBank/DDBJ databases">
        <title>Complete genome sequence of Spiroplasma eriocheiris TDA-040725-5 (DSM 21848).</title>
        <authorList>
            <person name="Lo W.-S."/>
            <person name="Kuo C.-H."/>
        </authorList>
    </citation>
    <scope>NUCLEOTIDE SEQUENCE [LARGE SCALE GENOMIC DNA]</scope>
    <source>
        <strain evidence="13">TDA-040725-5</strain>
    </source>
</reference>
<dbReference type="PANTHER" id="PTHR11264:SF0">
    <property type="entry name" value="URACIL-DNA GLYCOSYLASE"/>
    <property type="match status" value="1"/>
</dbReference>
<dbReference type="Gene3D" id="3.40.470.10">
    <property type="entry name" value="Uracil-DNA glycosylase-like domain"/>
    <property type="match status" value="1"/>
</dbReference>
<dbReference type="GO" id="GO:0097510">
    <property type="term" value="P:base-excision repair, AP site formation via deaminated base removal"/>
    <property type="evidence" value="ECO:0007669"/>
    <property type="project" value="TreeGrafter"/>
</dbReference>
<dbReference type="KEGG" id="seri:SERIO_v1c11860"/>
<evidence type="ECO:0000259" key="11">
    <source>
        <dbReference type="SMART" id="SM00986"/>
    </source>
</evidence>
<dbReference type="InterPro" id="IPR018085">
    <property type="entry name" value="Ura-DNA_Glyclase_AS"/>
</dbReference>
<keyword evidence="5 8" id="KW-0227">DNA damage</keyword>
<dbReference type="AlphaFoldDB" id="A0A0H3XJH1"/>
<evidence type="ECO:0000256" key="1">
    <source>
        <dbReference type="ARBA" id="ARBA00001400"/>
    </source>
</evidence>
<evidence type="ECO:0000256" key="4">
    <source>
        <dbReference type="ARBA" id="ARBA00012030"/>
    </source>
</evidence>
<dbReference type="GO" id="GO:0005737">
    <property type="term" value="C:cytoplasm"/>
    <property type="evidence" value="ECO:0007669"/>
    <property type="project" value="UniProtKB-SubCell"/>
</dbReference>
<name>A0A0H3XJH1_9MOLU</name>
<keyword evidence="8" id="KW-0963">Cytoplasm</keyword>
<evidence type="ECO:0000256" key="3">
    <source>
        <dbReference type="ARBA" id="ARBA00008184"/>
    </source>
</evidence>
<evidence type="ECO:0000313" key="13">
    <source>
        <dbReference type="Proteomes" id="UP000035661"/>
    </source>
</evidence>
<comment type="similarity">
    <text evidence="3 8 10">Belongs to the uracil-DNA glycosylase (UDG) superfamily. UNG family.</text>
</comment>
<evidence type="ECO:0000256" key="2">
    <source>
        <dbReference type="ARBA" id="ARBA00002631"/>
    </source>
</evidence>
<dbReference type="NCBIfam" id="NF003592">
    <property type="entry name" value="PRK05254.1-5"/>
    <property type="match status" value="1"/>
</dbReference>
<comment type="function">
    <text evidence="2 8 10">Excises uracil residues from the DNA which can arise as a result of misincorporation of dUMP residues by DNA polymerase or due to deamination of cytosine.</text>
</comment>